<feature type="domain" description="SRCR" evidence="3">
    <location>
        <begin position="174"/>
        <end position="281"/>
    </location>
</feature>
<evidence type="ECO:0000256" key="1">
    <source>
        <dbReference type="SAM" id="MobiDB-lite"/>
    </source>
</evidence>
<reference evidence="5 6" key="1">
    <citation type="journal article" date="2018" name="PLoS Genet.">
        <title>Repeat elements organise 3D genome structure and mediate transcription in the filamentous fungus Epichloe festucae.</title>
        <authorList>
            <person name="Winter D.J."/>
            <person name="Ganley A.R.D."/>
            <person name="Young C.A."/>
            <person name="Liachko I."/>
            <person name="Schardl C.L."/>
            <person name="Dupont P.Y."/>
            <person name="Berry D."/>
            <person name="Ram A."/>
            <person name="Scott B."/>
            <person name="Cox M.P."/>
        </authorList>
    </citation>
    <scope>NUCLEOTIDE SEQUENCE [LARGE SCALE GENOMIC DNA]</scope>
    <source>
        <strain evidence="5 6">Fl1</strain>
    </source>
</reference>
<name>A0A7S9KL64_EPIFF</name>
<dbReference type="PROSITE" id="PS50287">
    <property type="entry name" value="SRCR_2"/>
    <property type="match status" value="1"/>
</dbReference>
<dbReference type="GO" id="GO:0016020">
    <property type="term" value="C:membrane"/>
    <property type="evidence" value="ECO:0007669"/>
    <property type="project" value="InterPro"/>
</dbReference>
<evidence type="ECO:0000259" key="3">
    <source>
        <dbReference type="PROSITE" id="PS50287"/>
    </source>
</evidence>
<dbReference type="InterPro" id="IPR002889">
    <property type="entry name" value="WSC_carb-bd"/>
</dbReference>
<keyword evidence="2" id="KW-1133">Transmembrane helix</keyword>
<dbReference type="PROSITE" id="PS51212">
    <property type="entry name" value="WSC"/>
    <property type="match status" value="1"/>
</dbReference>
<keyword evidence="2" id="KW-0812">Transmembrane</keyword>
<dbReference type="InterPro" id="IPR001190">
    <property type="entry name" value="SRCR"/>
</dbReference>
<organism evidence="5 6">
    <name type="scientific">Epichloe festucae (strain Fl1)</name>
    <dbReference type="NCBI Taxonomy" id="877507"/>
    <lineage>
        <taxon>Eukaryota</taxon>
        <taxon>Fungi</taxon>
        <taxon>Dikarya</taxon>
        <taxon>Ascomycota</taxon>
        <taxon>Pezizomycotina</taxon>
        <taxon>Sordariomycetes</taxon>
        <taxon>Hypocreomycetidae</taxon>
        <taxon>Hypocreales</taxon>
        <taxon>Clavicipitaceae</taxon>
        <taxon>Epichloe</taxon>
    </lineage>
</organism>
<evidence type="ECO:0000259" key="4">
    <source>
        <dbReference type="PROSITE" id="PS51212"/>
    </source>
</evidence>
<feature type="compositionally biased region" description="Pro residues" evidence="1">
    <location>
        <begin position="320"/>
        <end position="340"/>
    </location>
</feature>
<keyword evidence="6" id="KW-1185">Reference proteome</keyword>
<keyword evidence="2" id="KW-0472">Membrane</keyword>
<dbReference type="Proteomes" id="UP000594364">
    <property type="component" value="Chromosome 1"/>
</dbReference>
<evidence type="ECO:0008006" key="7">
    <source>
        <dbReference type="Google" id="ProtNLM"/>
    </source>
</evidence>
<evidence type="ECO:0000313" key="6">
    <source>
        <dbReference type="Proteomes" id="UP000594364"/>
    </source>
</evidence>
<feature type="region of interest" description="Disordered" evidence="1">
    <location>
        <begin position="373"/>
        <end position="401"/>
    </location>
</feature>
<dbReference type="EMBL" id="CP031385">
    <property type="protein sequence ID" value="QPG94283.1"/>
    <property type="molecule type" value="Genomic_DNA"/>
</dbReference>
<protein>
    <recommendedName>
        <fullName evidence="7">WSC domain-containing protein</fullName>
    </recommendedName>
</protein>
<feature type="transmembrane region" description="Helical" evidence="2">
    <location>
        <begin position="404"/>
        <end position="425"/>
    </location>
</feature>
<feature type="region of interest" description="Disordered" evidence="1">
    <location>
        <begin position="318"/>
        <end position="349"/>
    </location>
</feature>
<dbReference type="OrthoDB" id="2019572at2759"/>
<dbReference type="AlphaFoldDB" id="A0A7S9KL64"/>
<evidence type="ECO:0000256" key="2">
    <source>
        <dbReference type="SAM" id="Phobius"/>
    </source>
</evidence>
<gene>
    <name evidence="5" type="ORF">C2857_005593</name>
</gene>
<evidence type="ECO:0000313" key="5">
    <source>
        <dbReference type="EMBL" id="QPG94283.1"/>
    </source>
</evidence>
<feature type="domain" description="WSC" evidence="4">
    <location>
        <begin position="33"/>
        <end position="122"/>
    </location>
</feature>
<dbReference type="SMART" id="SM00321">
    <property type="entry name" value="WSC"/>
    <property type="match status" value="1"/>
</dbReference>
<proteinExistence type="predicted"/>
<accession>A0A7S9KL64</accession>
<dbReference type="Pfam" id="PF01822">
    <property type="entry name" value="WSC"/>
    <property type="match status" value="1"/>
</dbReference>
<sequence length="426" mass="44346">MRFAIIAAAGAANLAMAQYSNSTGPTLPERAGDFKLFGCATSSSGFSGFQKVATTDNMSIDMCAASCPTKYMGVVGKDCICGDDIQAAMAMKVDNTRCNAPCPGNKAQACGSTGGMQRRQPASPDSPVSVYERVNNDNGSGSKTVTRTATSTQIQTITSCPPSVTNCPVGSKTTKISTYPTTECEQPQGWVEWHKKKIVCYGDHCGPEIPCKAGEQKYRVICEGDHCRTEVSNTDEWNKLVICKGTDCKYAECKGDECKQKKIVCFNGKCTYEKCIGSECEKKYVCQGDECKHEKCAGEDCYKKIICDANGQDCKTATPPTGPAAPPTGPAAPPTGPAAPPNGLAAPPNGPVAPPCNGDDCKYAQPPAKPAPGCEGDDCNNSQSPKTAPSGAMPNPNNPTGPPVVAGAGSIAANILGAAAGLFFLL</sequence>